<feature type="transmembrane region" description="Helical" evidence="1">
    <location>
        <begin position="227"/>
        <end position="252"/>
    </location>
</feature>
<comment type="caution">
    <text evidence="2">The sequence shown here is derived from an EMBL/GenBank/DDBJ whole genome shotgun (WGS) entry which is preliminary data.</text>
</comment>
<feature type="non-terminal residue" evidence="2">
    <location>
        <position position="1"/>
    </location>
</feature>
<keyword evidence="3" id="KW-1185">Reference proteome</keyword>
<dbReference type="OrthoDB" id="439482at2759"/>
<protein>
    <submittedName>
        <fullName evidence="2">GABBR2 protein</fullName>
    </submittedName>
</protein>
<dbReference type="EMBL" id="CAJNJA010028334">
    <property type="protein sequence ID" value="CAE7599980.1"/>
    <property type="molecule type" value="Genomic_DNA"/>
</dbReference>
<evidence type="ECO:0000313" key="3">
    <source>
        <dbReference type="Proteomes" id="UP000601435"/>
    </source>
</evidence>
<proteinExistence type="predicted"/>
<keyword evidence="1" id="KW-0472">Membrane</keyword>
<gene>
    <name evidence="2" type="primary">GABBR2</name>
    <name evidence="2" type="ORF">SNEC2469_LOCUS17190</name>
</gene>
<evidence type="ECO:0000313" key="2">
    <source>
        <dbReference type="EMBL" id="CAE7599980.1"/>
    </source>
</evidence>
<reference evidence="2" key="1">
    <citation type="submission" date="2021-02" db="EMBL/GenBank/DDBJ databases">
        <authorList>
            <person name="Dougan E. K."/>
            <person name="Rhodes N."/>
            <person name="Thang M."/>
            <person name="Chan C."/>
        </authorList>
    </citation>
    <scope>NUCLEOTIDE SEQUENCE</scope>
</reference>
<keyword evidence="1" id="KW-1133">Transmembrane helix</keyword>
<dbReference type="AlphaFoldDB" id="A0A812UUQ0"/>
<accession>A0A812UUQ0</accession>
<evidence type="ECO:0000256" key="1">
    <source>
        <dbReference type="SAM" id="Phobius"/>
    </source>
</evidence>
<name>A0A812UUQ0_9DINO</name>
<organism evidence="2 3">
    <name type="scientific">Symbiodinium necroappetens</name>
    <dbReference type="NCBI Taxonomy" id="1628268"/>
    <lineage>
        <taxon>Eukaryota</taxon>
        <taxon>Sar</taxon>
        <taxon>Alveolata</taxon>
        <taxon>Dinophyceae</taxon>
        <taxon>Suessiales</taxon>
        <taxon>Symbiodiniaceae</taxon>
        <taxon>Symbiodinium</taxon>
    </lineage>
</organism>
<sequence>VLTNQAFSFFVRGDFPDSLEEKLADATKSFEKLMLGYLHPHLPAPPTQTCYNFALQVESAVNDFRDVMDSIEPSSTVAANKVAGVCEAARALAGRYADEAEAAYPEWPRARVELLNWQRALAAQTLAAAVAASGGGLAQAIEEFEGMHLVLRDGSQDGAVSEIIPERDDLKQHWKQIDAAWGIFKTETQSQNIEAMLQSLTDLELKLLLALPAFGILDNPTPPNSPWVFVATYAAMTTMLCLCGVSGCCVYYRVRRSKADPQLSVASQA</sequence>
<keyword evidence="1" id="KW-0812">Transmembrane</keyword>
<dbReference type="Proteomes" id="UP000601435">
    <property type="component" value="Unassembled WGS sequence"/>
</dbReference>